<feature type="domain" description="Ysc84 actin-binding" evidence="1">
    <location>
        <begin position="108"/>
        <end position="222"/>
    </location>
</feature>
<dbReference type="Pfam" id="PF04366">
    <property type="entry name" value="Ysc84"/>
    <property type="match status" value="1"/>
</dbReference>
<accession>A0A3B0VHX6</accession>
<gene>
    <name evidence="2" type="ORF">MNBD_DELTA04-777</name>
</gene>
<reference evidence="2" key="1">
    <citation type="submission" date="2018-06" db="EMBL/GenBank/DDBJ databases">
        <authorList>
            <person name="Zhirakovskaya E."/>
        </authorList>
    </citation>
    <scope>NUCLEOTIDE SEQUENCE</scope>
</reference>
<dbReference type="InterPro" id="IPR051702">
    <property type="entry name" value="SH3_domain_YSC84-like"/>
</dbReference>
<name>A0A3B0VHX6_9ZZZZ</name>
<dbReference type="GO" id="GO:0035091">
    <property type="term" value="F:phosphatidylinositol binding"/>
    <property type="evidence" value="ECO:0007669"/>
    <property type="project" value="TreeGrafter"/>
</dbReference>
<dbReference type="AlphaFoldDB" id="A0A3B0VHX6"/>
<dbReference type="PANTHER" id="PTHR15629">
    <property type="entry name" value="SH3YL1 PROTEIN"/>
    <property type="match status" value="1"/>
</dbReference>
<sequence>MKIINRLILVILAVSATMLTIAPSSSAAGFSRPDELVVKSEFVFKNFMADPNMSWFRDNVGKAKGILIVPQMLRGGFIIGGSGGSGVLLARDEKTGKWSYPAFYTIGSVSVGFQIGADASELIFMIMTDKGLNAMLTTEFKLGGDIAVAAGPVGGTAKVQIADVLAFGRSQGAYGGISVEGAAIVPRYEWNSSYYGRDVTPYDILIKQSVTNPQADSLRAALPVIRIRSRNVQTLGSR</sequence>
<dbReference type="CDD" id="cd11524">
    <property type="entry name" value="SYLF"/>
    <property type="match status" value="1"/>
</dbReference>
<evidence type="ECO:0000259" key="1">
    <source>
        <dbReference type="Pfam" id="PF04366"/>
    </source>
</evidence>
<dbReference type="EMBL" id="UOEY01000053">
    <property type="protein sequence ID" value="VAW37927.1"/>
    <property type="molecule type" value="Genomic_DNA"/>
</dbReference>
<dbReference type="PANTHER" id="PTHR15629:SF2">
    <property type="entry name" value="SH3 DOMAIN-CONTAINING YSC84-LIKE PROTEIN 1"/>
    <property type="match status" value="1"/>
</dbReference>
<dbReference type="InterPro" id="IPR007461">
    <property type="entry name" value="Ysc84_actin-binding"/>
</dbReference>
<evidence type="ECO:0000313" key="2">
    <source>
        <dbReference type="EMBL" id="VAW37927.1"/>
    </source>
</evidence>
<organism evidence="2">
    <name type="scientific">hydrothermal vent metagenome</name>
    <dbReference type="NCBI Taxonomy" id="652676"/>
    <lineage>
        <taxon>unclassified sequences</taxon>
        <taxon>metagenomes</taxon>
        <taxon>ecological metagenomes</taxon>
    </lineage>
</organism>
<protein>
    <recommendedName>
        <fullName evidence="1">Ysc84 actin-binding domain-containing protein</fullName>
    </recommendedName>
</protein>
<proteinExistence type="predicted"/>